<sequence>MTKLSNGDLPQISSISPSCHKLYKTFLRKKKMDTEAIGTPSYNLFLDFLRCPVKHPNIRLDTVDAKTDATSEQRKKEECIKIEKIYSMCHAAVMGVGNFNGRRHCGEEMDRLFLCLNSDYSSS</sequence>
<organism evidence="1 2">
    <name type="scientific">Cyclotella cryptica</name>
    <dbReference type="NCBI Taxonomy" id="29204"/>
    <lineage>
        <taxon>Eukaryota</taxon>
        <taxon>Sar</taxon>
        <taxon>Stramenopiles</taxon>
        <taxon>Ochrophyta</taxon>
        <taxon>Bacillariophyta</taxon>
        <taxon>Coscinodiscophyceae</taxon>
        <taxon>Thalassiosirophycidae</taxon>
        <taxon>Stephanodiscales</taxon>
        <taxon>Stephanodiscaceae</taxon>
        <taxon>Cyclotella</taxon>
    </lineage>
</organism>
<dbReference type="EMBL" id="JABMIG020000009">
    <property type="protein sequence ID" value="KAL3804126.1"/>
    <property type="molecule type" value="Genomic_DNA"/>
</dbReference>
<accession>A0ABD3QWM1</accession>
<name>A0ABD3QWM1_9STRA</name>
<reference evidence="1 2" key="1">
    <citation type="journal article" date="2020" name="G3 (Bethesda)">
        <title>Improved Reference Genome for Cyclotella cryptica CCMP332, a Model for Cell Wall Morphogenesis, Salinity Adaptation, and Lipid Production in Diatoms (Bacillariophyta).</title>
        <authorList>
            <person name="Roberts W.R."/>
            <person name="Downey K.M."/>
            <person name="Ruck E.C."/>
            <person name="Traller J.C."/>
            <person name="Alverson A.J."/>
        </authorList>
    </citation>
    <scope>NUCLEOTIDE SEQUENCE [LARGE SCALE GENOMIC DNA]</scope>
    <source>
        <strain evidence="1 2">CCMP332</strain>
    </source>
</reference>
<evidence type="ECO:0000313" key="2">
    <source>
        <dbReference type="Proteomes" id="UP001516023"/>
    </source>
</evidence>
<keyword evidence="2" id="KW-1185">Reference proteome</keyword>
<protein>
    <recommendedName>
        <fullName evidence="3">COX assembly mitochondrial protein</fullName>
    </recommendedName>
</protein>
<evidence type="ECO:0000313" key="1">
    <source>
        <dbReference type="EMBL" id="KAL3804126.1"/>
    </source>
</evidence>
<gene>
    <name evidence="1" type="ORF">HJC23_013645</name>
</gene>
<comment type="caution">
    <text evidence="1">The sequence shown here is derived from an EMBL/GenBank/DDBJ whole genome shotgun (WGS) entry which is preliminary data.</text>
</comment>
<dbReference type="Proteomes" id="UP001516023">
    <property type="component" value="Unassembled WGS sequence"/>
</dbReference>
<dbReference type="AlphaFoldDB" id="A0ABD3QWM1"/>
<evidence type="ECO:0008006" key="3">
    <source>
        <dbReference type="Google" id="ProtNLM"/>
    </source>
</evidence>
<proteinExistence type="predicted"/>